<reference evidence="1" key="1">
    <citation type="submission" date="2021-02" db="EMBL/GenBank/DDBJ databases">
        <authorList>
            <person name="Dougan E. K."/>
            <person name="Rhodes N."/>
            <person name="Thang M."/>
            <person name="Chan C."/>
        </authorList>
    </citation>
    <scope>NUCLEOTIDE SEQUENCE</scope>
</reference>
<sequence length="88" mass="9083">ARWPVAPTLELGLGAAGLTGLLGAPQQLSQLAAVSLADASGRHSFRLQATSRELLPDSGASEALLQLPLRSSKSSAGYRFLDESPPSV</sequence>
<dbReference type="AlphaFoldDB" id="A0A813LYW2"/>
<dbReference type="EMBL" id="CAJNNW010037464">
    <property type="protein sequence ID" value="CAE8742006.1"/>
    <property type="molecule type" value="Genomic_DNA"/>
</dbReference>
<organism evidence="1 2">
    <name type="scientific">Polarella glacialis</name>
    <name type="common">Dinoflagellate</name>
    <dbReference type="NCBI Taxonomy" id="89957"/>
    <lineage>
        <taxon>Eukaryota</taxon>
        <taxon>Sar</taxon>
        <taxon>Alveolata</taxon>
        <taxon>Dinophyceae</taxon>
        <taxon>Suessiales</taxon>
        <taxon>Suessiaceae</taxon>
        <taxon>Polarella</taxon>
    </lineage>
</organism>
<proteinExistence type="predicted"/>
<evidence type="ECO:0000313" key="2">
    <source>
        <dbReference type="Proteomes" id="UP000626109"/>
    </source>
</evidence>
<accession>A0A813LYW2</accession>
<name>A0A813LYW2_POLGL</name>
<feature type="non-terminal residue" evidence="1">
    <location>
        <position position="1"/>
    </location>
</feature>
<protein>
    <submittedName>
        <fullName evidence="1">Uncharacterized protein</fullName>
    </submittedName>
</protein>
<gene>
    <name evidence="1" type="ORF">PGLA2088_LOCUS50768</name>
</gene>
<dbReference type="Proteomes" id="UP000626109">
    <property type="component" value="Unassembled WGS sequence"/>
</dbReference>
<comment type="caution">
    <text evidence="1">The sequence shown here is derived from an EMBL/GenBank/DDBJ whole genome shotgun (WGS) entry which is preliminary data.</text>
</comment>
<evidence type="ECO:0000313" key="1">
    <source>
        <dbReference type="EMBL" id="CAE8742006.1"/>
    </source>
</evidence>